<evidence type="ECO:0008006" key="4">
    <source>
        <dbReference type="Google" id="ProtNLM"/>
    </source>
</evidence>
<sequence>MNHRHAAVAVLASAAALLATTSGTAGAAPGPAAKSPSVSATTWKPCHLPAGYRHFLELRSAADVRGRTVVRVTPQTCVVNTENDEDVIYTPSGATRSLSFAPGATVEVLHDTDTVEVTPRWLVHHKLANSPYFSYRVDGHGRITALREIYHP</sequence>
<keyword evidence="3" id="KW-1185">Reference proteome</keyword>
<dbReference type="RefSeq" id="WP_381744863.1">
    <property type="nucleotide sequence ID" value="NZ_JBHSDP010000031.1"/>
</dbReference>
<gene>
    <name evidence="2" type="ORF">ACFPC0_38500</name>
</gene>
<protein>
    <recommendedName>
        <fullName evidence="4">DUF4232 domain-containing protein</fullName>
    </recommendedName>
</protein>
<dbReference type="EMBL" id="JBHSDP010000031">
    <property type="protein sequence ID" value="MFC4333559.1"/>
    <property type="molecule type" value="Genomic_DNA"/>
</dbReference>
<evidence type="ECO:0000256" key="1">
    <source>
        <dbReference type="SAM" id="SignalP"/>
    </source>
</evidence>
<dbReference type="Proteomes" id="UP001595824">
    <property type="component" value="Unassembled WGS sequence"/>
</dbReference>
<keyword evidence="1" id="KW-0732">Signal</keyword>
<accession>A0ABV8TSQ0</accession>
<evidence type="ECO:0000313" key="3">
    <source>
        <dbReference type="Proteomes" id="UP001595824"/>
    </source>
</evidence>
<evidence type="ECO:0000313" key="2">
    <source>
        <dbReference type="EMBL" id="MFC4333559.1"/>
    </source>
</evidence>
<comment type="caution">
    <text evidence="2">The sequence shown here is derived from an EMBL/GenBank/DDBJ whole genome shotgun (WGS) entry which is preliminary data.</text>
</comment>
<proteinExistence type="predicted"/>
<name>A0ABV8TSQ0_9ACTN</name>
<reference evidence="3" key="1">
    <citation type="journal article" date="2019" name="Int. J. Syst. Evol. Microbiol.">
        <title>The Global Catalogue of Microorganisms (GCM) 10K type strain sequencing project: providing services to taxonomists for standard genome sequencing and annotation.</title>
        <authorList>
            <consortium name="The Broad Institute Genomics Platform"/>
            <consortium name="The Broad Institute Genome Sequencing Center for Infectious Disease"/>
            <person name="Wu L."/>
            <person name="Ma J."/>
        </authorList>
    </citation>
    <scope>NUCLEOTIDE SEQUENCE [LARGE SCALE GENOMIC DNA]</scope>
    <source>
        <strain evidence="3">PCU 347</strain>
    </source>
</reference>
<feature type="chain" id="PRO_5047421089" description="DUF4232 domain-containing protein" evidence="1">
    <location>
        <begin position="28"/>
        <end position="152"/>
    </location>
</feature>
<organism evidence="2 3">
    <name type="scientific">Streptomyces andamanensis</name>
    <dbReference type="NCBI Taxonomy" id="1565035"/>
    <lineage>
        <taxon>Bacteria</taxon>
        <taxon>Bacillati</taxon>
        <taxon>Actinomycetota</taxon>
        <taxon>Actinomycetes</taxon>
        <taxon>Kitasatosporales</taxon>
        <taxon>Streptomycetaceae</taxon>
        <taxon>Streptomyces</taxon>
    </lineage>
</organism>
<feature type="signal peptide" evidence="1">
    <location>
        <begin position="1"/>
        <end position="27"/>
    </location>
</feature>